<dbReference type="Gene3D" id="3.30.70.250">
    <property type="entry name" value="Malonyl-CoA ACP transacylase, ACP-binding"/>
    <property type="match status" value="1"/>
</dbReference>
<dbReference type="Pfam" id="PF02801">
    <property type="entry name" value="Ketoacyl-synt_C"/>
    <property type="match status" value="1"/>
</dbReference>
<dbReference type="InterPro" id="IPR018201">
    <property type="entry name" value="Ketoacyl_synth_AS"/>
</dbReference>
<dbReference type="Gene3D" id="3.40.50.720">
    <property type="entry name" value="NAD(P)-binding Rossmann-like Domain"/>
    <property type="match status" value="1"/>
</dbReference>
<dbReference type="InterPro" id="IPR014043">
    <property type="entry name" value="Acyl_transferase_dom"/>
</dbReference>
<gene>
    <name evidence="10" type="ORF">AB0I48_03785</name>
</gene>
<dbReference type="PROSITE" id="PS52004">
    <property type="entry name" value="KS3_2"/>
    <property type="match status" value="1"/>
</dbReference>
<dbReference type="InterPro" id="IPR006162">
    <property type="entry name" value="Ppantetheine_attach_site"/>
</dbReference>
<dbReference type="PANTHER" id="PTHR43775">
    <property type="entry name" value="FATTY ACID SYNTHASE"/>
    <property type="match status" value="1"/>
</dbReference>
<dbReference type="SMART" id="SM00827">
    <property type="entry name" value="PKS_AT"/>
    <property type="match status" value="1"/>
</dbReference>
<dbReference type="InterPro" id="IPR020806">
    <property type="entry name" value="PKS_PP-bd"/>
</dbReference>
<feature type="region of interest" description="Disordered" evidence="6">
    <location>
        <begin position="1683"/>
        <end position="1711"/>
    </location>
</feature>
<evidence type="ECO:0000259" key="8">
    <source>
        <dbReference type="PROSITE" id="PS52004"/>
    </source>
</evidence>
<dbReference type="Gene3D" id="3.40.366.10">
    <property type="entry name" value="Malonyl-Coenzyme A Acyl Carrier Protein, domain 2"/>
    <property type="match status" value="1"/>
</dbReference>
<dbReference type="Pfam" id="PF16197">
    <property type="entry name" value="KAsynt_C_assoc"/>
    <property type="match status" value="1"/>
</dbReference>
<sequence length="1794" mass="186542">MTAADTRLPPPHPPVSIVGMGCRVPGADGLDEFWELLRTGRDATGEPPGGRSVTRHAGYLSDIDRFDNDWFAISAREAASMDPQQRLALEVAIEAIDDAGIGYRTRGRGAAVVFGACGFDHGVTVLGSGGHDAPYAVTGSALSIIANRLSYVLDLRGPSLVVDSACSSSLAAVDIALRLLADETVPFAIVGGVNLTLLPYTSDYLAESGFLAEDGRCKPFDATADGYTRSDGCGVIVLRRTADARRAGDRIYAEIAGAAVGSDGRSNGLYAPNGRAQQDTIRTAWSRAGLDPRSAGYIECHGTGTALGDAVEVGALAAVLATDEPDRAPIRIGSLKSNLGHLEAAAGVTGLIKTALSIHHATIAPTIHFTNENPLLKLGERGLEVPTEPVDWSTTPRAERHAGVSSFGFGGTNAHVVLRGVARTPGRRDNAGPLVIPVTGRDIAEIRTRAEDLITRLEVGRGVPTTVDGADVAHPVRSAKSTVYAAAADTDAANNVAASSAAAGAHIGAGASAGAGPSTGTGGTGGADRVGSSGPGVGSDGAGRSSEAGGAGPTGSTGSIGGGTGRSDGGPAADTGTWSTLHRVAVAAARALPETTRAVVTAHDIDQARERLRALASGDSSTGVIGPSSARRRGGVLFLFSGQGGQHPRMGRSLAARWPVFARAVTAATDAVVAAGGPRVWTPRHGFALGDEATEFVQPALFAYQVASAELFASWGVRPDGVVGHSLGEIAGAVSVGALSLADGAHIAVGRSRALGALDGQGAMALLEAAPEEAAQLVEPVRASVGIAAINGPRSVVISGVPRYIDTVVRRARRRDMFAQRIAVDFAAHSPQVAPVLPDFVEALSGLTPHTPHTRLYSTARRATVVDSATLTADYWADNVSGTVELGAALDLAAADGFTSVVEISPHPVLVSSVREYRAFRDSAYPGAAREDEAEAFLETVARLYIEGRAVNWSALGPFTGPEYRRRWQRRRFAPTARIDRPAAKPEFVPDLLDDHVVLGAATVPAVYWLRRLSHLAGPESATMLADFVVDELTELSALPRIAYHADDSTGTLRVTADGAVPVASARPDGHPSPADIVAWMRLADANRAVRHQMHGLEAGYFYAQLRGRALEYGPRFRPLRRIATGSGRALGTFEDAEPHSTATLDGCLHLLAAACYDDLPDEAIPLPIGIESAWVSTESDRVVVEGHALIREYSESGLVGDVVATDQHGAPVLALCGVRIRFADHLSRVPAAEQSTLGPAVAFRQETWHPLHPEAIGRPDADARPRHARRALVVGESALATRLARTLETIVPTERAAREPDAAAAVVASALLRRGSAERTAVILVWPDEPGTQRDSITTVGRVLGLLQHLQTHDATASLTVVLPLGCSPAAHATAGLIRSLQLESGRTIRLVWTDHDPENTAVLAGLVTAEPEAGLPEEIRLTEGDAAIRRFTVATADTAPPTIDPHGTYVVTGGLGALGAMAVRWLLDAGAHDVVVLTRSPRPVPTTLDGFEERIVVVRCDATDRGDLSNALSDIRECGSTIRGVVHAAGTLEDAVFDDIGADQLARMAAPKIGAAGDLLELTAGDPIDFVLLFSSATGALGAPGQAAYAAANAGMDALAASVPRRRVISIGWGTWASGLAEAAGGAIHLRRAGIAALDPARGAEMLGRALRHTGPYLLAVDYAPTSDRTPVANRLRTLLAPGRDLRNSPARPHPVDPEPTPPGTATPEPLTATIRRIVAATVGIPAESIPPTADFNDLGLSSLLAIELRRALETRLSIAISTAELFRHPTVAALGAALSDRVAAVDSEEAS</sequence>
<dbReference type="InterPro" id="IPR036736">
    <property type="entry name" value="ACP-like_sf"/>
</dbReference>
<keyword evidence="2" id="KW-0597">Phosphoprotein</keyword>
<dbReference type="InterPro" id="IPR014031">
    <property type="entry name" value="Ketoacyl_synth_C"/>
</dbReference>
<dbReference type="Gene3D" id="1.10.1200.10">
    <property type="entry name" value="ACP-like"/>
    <property type="match status" value="1"/>
</dbReference>
<dbReference type="SUPFAM" id="SSF55048">
    <property type="entry name" value="Probable ACP-binding domain of malonyl-CoA ACP transacylase"/>
    <property type="match status" value="1"/>
</dbReference>
<feature type="domain" description="PKS/mFAS DH" evidence="9">
    <location>
        <begin position="907"/>
        <end position="1230"/>
    </location>
</feature>
<dbReference type="PROSITE" id="PS51257">
    <property type="entry name" value="PROKAR_LIPOPROTEIN"/>
    <property type="match status" value="1"/>
</dbReference>
<evidence type="ECO:0000256" key="2">
    <source>
        <dbReference type="ARBA" id="ARBA00022553"/>
    </source>
</evidence>
<organism evidence="10 11">
    <name type="scientific">Nocardia aurea</name>
    <dbReference type="NCBI Taxonomy" id="2144174"/>
    <lineage>
        <taxon>Bacteria</taxon>
        <taxon>Bacillati</taxon>
        <taxon>Actinomycetota</taxon>
        <taxon>Actinomycetes</taxon>
        <taxon>Mycobacteriales</taxon>
        <taxon>Nocardiaceae</taxon>
        <taxon>Nocardia</taxon>
    </lineage>
</organism>
<dbReference type="Pfam" id="PF14765">
    <property type="entry name" value="PS-DH"/>
    <property type="match status" value="1"/>
</dbReference>
<dbReference type="InterPro" id="IPR032821">
    <property type="entry name" value="PKS_assoc"/>
</dbReference>
<dbReference type="PROSITE" id="PS52019">
    <property type="entry name" value="PKS_MFAS_DH"/>
    <property type="match status" value="1"/>
</dbReference>
<dbReference type="EMBL" id="JBFAKC010000002">
    <property type="protein sequence ID" value="MEV0706665.1"/>
    <property type="molecule type" value="Genomic_DNA"/>
</dbReference>
<dbReference type="InterPro" id="IPR042104">
    <property type="entry name" value="PKS_dehydratase_sf"/>
</dbReference>
<feature type="domain" description="Carrier" evidence="7">
    <location>
        <begin position="1711"/>
        <end position="1785"/>
    </location>
</feature>
<feature type="region of interest" description="N-terminal hotdog fold" evidence="5">
    <location>
        <begin position="907"/>
        <end position="1068"/>
    </location>
</feature>
<dbReference type="Proteomes" id="UP001551695">
    <property type="component" value="Unassembled WGS sequence"/>
</dbReference>
<evidence type="ECO:0000256" key="1">
    <source>
        <dbReference type="ARBA" id="ARBA00022450"/>
    </source>
</evidence>
<keyword evidence="4" id="KW-0511">Multifunctional enzyme</keyword>
<dbReference type="SMART" id="SM00822">
    <property type="entry name" value="PKS_KR"/>
    <property type="match status" value="1"/>
</dbReference>
<comment type="caution">
    <text evidence="5">Lacks conserved residue(s) required for the propagation of feature annotation.</text>
</comment>
<dbReference type="SUPFAM" id="SSF47336">
    <property type="entry name" value="ACP-like"/>
    <property type="match status" value="1"/>
</dbReference>
<dbReference type="InterPro" id="IPR049900">
    <property type="entry name" value="PKS_mFAS_DH"/>
</dbReference>
<proteinExistence type="predicted"/>
<dbReference type="InterPro" id="IPR050091">
    <property type="entry name" value="PKS_NRPS_Biosynth_Enz"/>
</dbReference>
<dbReference type="PROSITE" id="PS50075">
    <property type="entry name" value="CARRIER"/>
    <property type="match status" value="1"/>
</dbReference>
<dbReference type="Pfam" id="PF08659">
    <property type="entry name" value="KR"/>
    <property type="match status" value="1"/>
</dbReference>
<dbReference type="InterPro" id="IPR001227">
    <property type="entry name" value="Ac_transferase_dom_sf"/>
</dbReference>
<dbReference type="Pfam" id="PF00109">
    <property type="entry name" value="ketoacyl-synt"/>
    <property type="match status" value="1"/>
</dbReference>
<dbReference type="InterPro" id="IPR009081">
    <property type="entry name" value="PP-bd_ACP"/>
</dbReference>
<keyword evidence="11" id="KW-1185">Reference proteome</keyword>
<dbReference type="InterPro" id="IPR016035">
    <property type="entry name" value="Acyl_Trfase/lysoPLipase"/>
</dbReference>
<dbReference type="SUPFAM" id="SSF52151">
    <property type="entry name" value="FabD/lysophospholipase-like"/>
    <property type="match status" value="1"/>
</dbReference>
<dbReference type="Pfam" id="PF00698">
    <property type="entry name" value="Acyl_transf_1"/>
    <property type="match status" value="1"/>
</dbReference>
<evidence type="ECO:0000256" key="5">
    <source>
        <dbReference type="PROSITE-ProRule" id="PRU01363"/>
    </source>
</evidence>
<evidence type="ECO:0000256" key="6">
    <source>
        <dbReference type="SAM" id="MobiDB-lite"/>
    </source>
</evidence>
<name>A0ABV3FMN2_9NOCA</name>
<feature type="region of interest" description="C-terminal hotdog fold" evidence="5">
    <location>
        <begin position="1088"/>
        <end position="1230"/>
    </location>
</feature>
<dbReference type="PROSITE" id="PS00012">
    <property type="entry name" value="PHOSPHOPANTETHEINE"/>
    <property type="match status" value="1"/>
</dbReference>
<dbReference type="CDD" id="cd00833">
    <property type="entry name" value="PKS"/>
    <property type="match status" value="1"/>
</dbReference>
<comment type="caution">
    <text evidence="10">The sequence shown here is derived from an EMBL/GenBank/DDBJ whole genome shotgun (WGS) entry which is preliminary data.</text>
</comment>
<dbReference type="InterPro" id="IPR016036">
    <property type="entry name" value="Malonyl_transacylase_ACP-bd"/>
</dbReference>
<dbReference type="InterPro" id="IPR036291">
    <property type="entry name" value="NAD(P)-bd_dom_sf"/>
</dbReference>
<protein>
    <submittedName>
        <fullName evidence="10">SDR family NAD(P)-dependent oxidoreductase</fullName>
    </submittedName>
</protein>
<evidence type="ECO:0000259" key="7">
    <source>
        <dbReference type="PROSITE" id="PS50075"/>
    </source>
</evidence>
<dbReference type="InterPro" id="IPR020841">
    <property type="entry name" value="PKS_Beta-ketoAc_synthase_dom"/>
</dbReference>
<dbReference type="Gene3D" id="3.40.47.10">
    <property type="match status" value="1"/>
</dbReference>
<dbReference type="PANTHER" id="PTHR43775:SF37">
    <property type="entry name" value="SI:DKEY-61P9.11"/>
    <property type="match status" value="1"/>
</dbReference>
<dbReference type="InterPro" id="IPR049551">
    <property type="entry name" value="PKS_DH_C"/>
</dbReference>
<dbReference type="Gene3D" id="3.10.129.110">
    <property type="entry name" value="Polyketide synthase dehydratase"/>
    <property type="match status" value="1"/>
</dbReference>
<dbReference type="SUPFAM" id="SSF53901">
    <property type="entry name" value="Thiolase-like"/>
    <property type="match status" value="1"/>
</dbReference>
<dbReference type="SUPFAM" id="SSF51735">
    <property type="entry name" value="NAD(P)-binding Rossmann-fold domains"/>
    <property type="match status" value="1"/>
</dbReference>
<evidence type="ECO:0000256" key="3">
    <source>
        <dbReference type="ARBA" id="ARBA00022679"/>
    </source>
</evidence>
<evidence type="ECO:0000256" key="4">
    <source>
        <dbReference type="ARBA" id="ARBA00023268"/>
    </source>
</evidence>
<dbReference type="InterPro" id="IPR013968">
    <property type="entry name" value="PKS_KR"/>
</dbReference>
<dbReference type="InterPro" id="IPR016039">
    <property type="entry name" value="Thiolase-like"/>
</dbReference>
<dbReference type="SMART" id="SM01294">
    <property type="entry name" value="PKS_PP_betabranch"/>
    <property type="match status" value="1"/>
</dbReference>
<dbReference type="InterPro" id="IPR014030">
    <property type="entry name" value="Ketoacyl_synth_N"/>
</dbReference>
<dbReference type="InterPro" id="IPR057326">
    <property type="entry name" value="KR_dom"/>
</dbReference>
<evidence type="ECO:0000259" key="9">
    <source>
        <dbReference type="PROSITE" id="PS52019"/>
    </source>
</evidence>
<reference evidence="10 11" key="1">
    <citation type="submission" date="2024-06" db="EMBL/GenBank/DDBJ databases">
        <title>The Natural Products Discovery Center: Release of the First 8490 Sequenced Strains for Exploring Actinobacteria Biosynthetic Diversity.</title>
        <authorList>
            <person name="Kalkreuter E."/>
            <person name="Kautsar S.A."/>
            <person name="Yang D."/>
            <person name="Bader C.D."/>
            <person name="Teijaro C.N."/>
            <person name="Fluegel L."/>
            <person name="Davis C.M."/>
            <person name="Simpson J.R."/>
            <person name="Lauterbach L."/>
            <person name="Steele A.D."/>
            <person name="Gui C."/>
            <person name="Meng S."/>
            <person name="Li G."/>
            <person name="Viehrig K."/>
            <person name="Ye F."/>
            <person name="Su P."/>
            <person name="Kiefer A.F."/>
            <person name="Nichols A."/>
            <person name="Cepeda A.J."/>
            <person name="Yan W."/>
            <person name="Fan B."/>
            <person name="Jiang Y."/>
            <person name="Adhikari A."/>
            <person name="Zheng C.-J."/>
            <person name="Schuster L."/>
            <person name="Cowan T.M."/>
            <person name="Smanski M.J."/>
            <person name="Chevrette M.G."/>
            <person name="De Carvalho L.P.S."/>
            <person name="Shen B."/>
        </authorList>
    </citation>
    <scope>NUCLEOTIDE SEQUENCE [LARGE SCALE GENOMIC DNA]</scope>
    <source>
        <strain evidence="10 11">NPDC050403</strain>
    </source>
</reference>
<accession>A0ABV3FMN2</accession>
<dbReference type="Pfam" id="PF00550">
    <property type="entry name" value="PP-binding"/>
    <property type="match status" value="1"/>
</dbReference>
<feature type="compositionally biased region" description="Gly residues" evidence="6">
    <location>
        <begin position="549"/>
        <end position="568"/>
    </location>
</feature>
<dbReference type="SMART" id="SM00825">
    <property type="entry name" value="PKS_KS"/>
    <property type="match status" value="1"/>
</dbReference>
<evidence type="ECO:0000313" key="11">
    <source>
        <dbReference type="Proteomes" id="UP001551695"/>
    </source>
</evidence>
<feature type="domain" description="Ketosynthase family 3 (KS3)" evidence="8">
    <location>
        <begin position="12"/>
        <end position="420"/>
    </location>
</feature>
<feature type="compositionally biased region" description="Gly residues" evidence="6">
    <location>
        <begin position="512"/>
        <end position="541"/>
    </location>
</feature>
<keyword evidence="1" id="KW-0596">Phosphopantetheine</keyword>
<keyword evidence="3" id="KW-0808">Transferase</keyword>
<dbReference type="PROSITE" id="PS00606">
    <property type="entry name" value="KS3_1"/>
    <property type="match status" value="1"/>
</dbReference>
<dbReference type="SMART" id="SM00823">
    <property type="entry name" value="PKS_PP"/>
    <property type="match status" value="1"/>
</dbReference>
<dbReference type="RefSeq" id="WP_357780060.1">
    <property type="nucleotide sequence ID" value="NZ_JBFAKC010000002.1"/>
</dbReference>
<evidence type="ECO:0000313" key="10">
    <source>
        <dbReference type="EMBL" id="MEV0706665.1"/>
    </source>
</evidence>
<feature type="region of interest" description="Disordered" evidence="6">
    <location>
        <begin position="512"/>
        <end position="576"/>
    </location>
</feature>